<evidence type="ECO:0000313" key="9">
    <source>
        <dbReference type="EMBL" id="RST59018.1"/>
    </source>
</evidence>
<evidence type="ECO:0000256" key="2">
    <source>
        <dbReference type="ARBA" id="ARBA00022475"/>
    </source>
</evidence>
<keyword evidence="4 7" id="KW-0812">Transmembrane</keyword>
<name>A0A429X6F9_SIMTE</name>
<dbReference type="InterPro" id="IPR010656">
    <property type="entry name" value="DctM"/>
</dbReference>
<dbReference type="AlphaFoldDB" id="A0A429X6F9"/>
<dbReference type="GO" id="GO:0022857">
    <property type="term" value="F:transmembrane transporter activity"/>
    <property type="evidence" value="ECO:0007669"/>
    <property type="project" value="TreeGrafter"/>
</dbReference>
<feature type="transmembrane region" description="Helical" evidence="7">
    <location>
        <begin position="171"/>
        <end position="193"/>
    </location>
</feature>
<dbReference type="OrthoDB" id="9785600at2"/>
<dbReference type="NCBIfam" id="TIGR00786">
    <property type="entry name" value="dctM"/>
    <property type="match status" value="1"/>
</dbReference>
<accession>A0A429X6F9</accession>
<dbReference type="Proteomes" id="UP000287296">
    <property type="component" value="Unassembled WGS sequence"/>
</dbReference>
<evidence type="ECO:0000256" key="5">
    <source>
        <dbReference type="ARBA" id="ARBA00022989"/>
    </source>
</evidence>
<organism evidence="9 10">
    <name type="scientific">Siminovitchia terrae</name>
    <name type="common">Bacillus terrae</name>
    <dbReference type="NCBI Taxonomy" id="1914933"/>
    <lineage>
        <taxon>Bacteria</taxon>
        <taxon>Bacillati</taxon>
        <taxon>Bacillota</taxon>
        <taxon>Bacilli</taxon>
        <taxon>Bacillales</taxon>
        <taxon>Bacillaceae</taxon>
        <taxon>Siminovitchia</taxon>
    </lineage>
</organism>
<evidence type="ECO:0000259" key="8">
    <source>
        <dbReference type="Pfam" id="PF06808"/>
    </source>
</evidence>
<proteinExistence type="predicted"/>
<feature type="transmembrane region" description="Helical" evidence="7">
    <location>
        <begin position="399"/>
        <end position="418"/>
    </location>
</feature>
<dbReference type="PANTHER" id="PTHR33362:SF5">
    <property type="entry name" value="C4-DICARBOXYLATE TRAP TRANSPORTER LARGE PERMEASE PROTEIN DCTM"/>
    <property type="match status" value="1"/>
</dbReference>
<keyword evidence="6 7" id="KW-0472">Membrane</keyword>
<dbReference type="PANTHER" id="PTHR33362">
    <property type="entry name" value="SIALIC ACID TRAP TRANSPORTER PERMEASE PROTEIN SIAT-RELATED"/>
    <property type="match status" value="1"/>
</dbReference>
<reference evidence="9 10" key="1">
    <citation type="submission" date="2018-12" db="EMBL/GenBank/DDBJ databases">
        <authorList>
            <person name="Sun L."/>
            <person name="Chen Z."/>
        </authorList>
    </citation>
    <scope>NUCLEOTIDE SEQUENCE [LARGE SCALE GENOMIC DNA]</scope>
    <source>
        <strain evidence="9 10">LMG 29736</strain>
    </source>
</reference>
<dbReference type="InterPro" id="IPR004681">
    <property type="entry name" value="TRAP_DctM"/>
</dbReference>
<keyword evidence="2" id="KW-1003">Cell membrane</keyword>
<evidence type="ECO:0000256" key="3">
    <source>
        <dbReference type="ARBA" id="ARBA00022519"/>
    </source>
</evidence>
<protein>
    <submittedName>
        <fullName evidence="9">TRAP transporter large permease</fullName>
    </submittedName>
</protein>
<dbReference type="PIRSF" id="PIRSF006066">
    <property type="entry name" value="HI0050"/>
    <property type="match status" value="1"/>
</dbReference>
<feature type="transmembrane region" description="Helical" evidence="7">
    <location>
        <begin position="214"/>
        <end position="235"/>
    </location>
</feature>
<evidence type="ECO:0000256" key="1">
    <source>
        <dbReference type="ARBA" id="ARBA00004429"/>
    </source>
</evidence>
<feature type="transmembrane region" description="Helical" evidence="7">
    <location>
        <begin position="310"/>
        <end position="332"/>
    </location>
</feature>
<feature type="transmembrane region" description="Helical" evidence="7">
    <location>
        <begin position="94"/>
        <end position="119"/>
    </location>
</feature>
<keyword evidence="3" id="KW-0997">Cell inner membrane</keyword>
<comment type="subcellular location">
    <subcellularLocation>
        <location evidence="1">Cell inner membrane</location>
        <topology evidence="1">Multi-pass membrane protein</topology>
    </subcellularLocation>
</comment>
<feature type="transmembrane region" description="Helical" evidence="7">
    <location>
        <begin position="269"/>
        <end position="290"/>
    </location>
</feature>
<evidence type="ECO:0000256" key="6">
    <source>
        <dbReference type="ARBA" id="ARBA00023136"/>
    </source>
</evidence>
<feature type="transmembrane region" description="Helical" evidence="7">
    <location>
        <begin position="360"/>
        <end position="387"/>
    </location>
</feature>
<dbReference type="Pfam" id="PF06808">
    <property type="entry name" value="DctM"/>
    <property type="match status" value="1"/>
</dbReference>
<dbReference type="GO" id="GO:0005886">
    <property type="term" value="C:plasma membrane"/>
    <property type="evidence" value="ECO:0007669"/>
    <property type="project" value="UniProtKB-SubCell"/>
</dbReference>
<gene>
    <name evidence="9" type="ORF">D5F11_014080</name>
</gene>
<feature type="transmembrane region" description="Helical" evidence="7">
    <location>
        <begin position="241"/>
        <end position="257"/>
    </location>
</feature>
<feature type="transmembrane region" description="Helical" evidence="7">
    <location>
        <begin position="28"/>
        <end position="50"/>
    </location>
</feature>
<feature type="transmembrane region" description="Helical" evidence="7">
    <location>
        <begin position="140"/>
        <end position="159"/>
    </location>
</feature>
<comment type="caution">
    <text evidence="9">The sequence shown here is derived from an EMBL/GenBank/DDBJ whole genome shotgun (WGS) entry which is preliminary data.</text>
</comment>
<feature type="transmembrane region" description="Helical" evidence="7">
    <location>
        <begin position="55"/>
        <end position="74"/>
    </location>
</feature>
<evidence type="ECO:0000256" key="4">
    <source>
        <dbReference type="ARBA" id="ARBA00022692"/>
    </source>
</evidence>
<dbReference type="EMBL" id="QYTW02000014">
    <property type="protein sequence ID" value="RST59018.1"/>
    <property type="molecule type" value="Genomic_DNA"/>
</dbReference>
<evidence type="ECO:0000313" key="10">
    <source>
        <dbReference type="Proteomes" id="UP000287296"/>
    </source>
</evidence>
<keyword evidence="5 7" id="KW-1133">Transmembrane helix</keyword>
<evidence type="ECO:0000256" key="7">
    <source>
        <dbReference type="SAM" id="Phobius"/>
    </source>
</evidence>
<feature type="transmembrane region" description="Helical" evidence="7">
    <location>
        <begin position="337"/>
        <end position="354"/>
    </location>
</feature>
<feature type="domain" description="TRAP C4-dicarboxylate transport system permease DctM subunit" evidence="8">
    <location>
        <begin position="8"/>
        <end position="418"/>
    </location>
</feature>
<sequence>MNMLLIGLIIFFILLIVGAPIWLSLGLSGGILMFVFLDLPLEAIISQFLIATDKWILLAIPYFLLAGNLMTYMGTANKMIGFVNHLIGHLPGGMPAAAVITATIFGALSGSATATVVAVGSMMIPQMIQLGYSKENSMGVVASAGTLGQMIPPSIYMIIYASMVQIDVAQLFLAGIVPGLVIAALLIVTAIIVSVKDKTERKKRSSAQEIFKSFIVALPSLLMPVIVLGGIYSGVFTPTEAAAVSVVYVLIISFLFNRKEFTKKNIQKSLVNSMVTTTVIYLLLGGANMFSTALTYAHVPQQITEYVSQLTLPGWLIMLLILVLFLVFGMFLDAVPILYITIPILYPAVMALGYDPIHFGVLTIACMMISQITPPVGLSLFVVSGHFKEKLSVVIRGSMPYLGALLVATIILLYVPWLSTFLTK</sequence>